<evidence type="ECO:0000313" key="1">
    <source>
        <dbReference type="EMBL" id="KAF9654422.1"/>
    </source>
</evidence>
<protein>
    <submittedName>
        <fullName evidence="1">Uncharacterized protein</fullName>
    </submittedName>
</protein>
<reference evidence="1" key="2">
    <citation type="journal article" date="2020" name="Nat. Commun.">
        <title>Large-scale genome sequencing of mycorrhizal fungi provides insights into the early evolution of symbiotic traits.</title>
        <authorList>
            <person name="Miyauchi S."/>
            <person name="Kiss E."/>
            <person name="Kuo A."/>
            <person name="Drula E."/>
            <person name="Kohler A."/>
            <person name="Sanchez-Garcia M."/>
            <person name="Morin E."/>
            <person name="Andreopoulos B."/>
            <person name="Barry K.W."/>
            <person name="Bonito G."/>
            <person name="Buee M."/>
            <person name="Carver A."/>
            <person name="Chen C."/>
            <person name="Cichocki N."/>
            <person name="Clum A."/>
            <person name="Culley D."/>
            <person name="Crous P.W."/>
            <person name="Fauchery L."/>
            <person name="Girlanda M."/>
            <person name="Hayes R.D."/>
            <person name="Keri Z."/>
            <person name="LaButti K."/>
            <person name="Lipzen A."/>
            <person name="Lombard V."/>
            <person name="Magnuson J."/>
            <person name="Maillard F."/>
            <person name="Murat C."/>
            <person name="Nolan M."/>
            <person name="Ohm R.A."/>
            <person name="Pangilinan J."/>
            <person name="Pereira M.F."/>
            <person name="Perotto S."/>
            <person name="Peter M."/>
            <person name="Pfister S."/>
            <person name="Riley R."/>
            <person name="Sitrit Y."/>
            <person name="Stielow J.B."/>
            <person name="Szollosi G."/>
            <person name="Zifcakova L."/>
            <person name="Stursova M."/>
            <person name="Spatafora J.W."/>
            <person name="Tedersoo L."/>
            <person name="Vaario L.M."/>
            <person name="Yamada A."/>
            <person name="Yan M."/>
            <person name="Wang P."/>
            <person name="Xu J."/>
            <person name="Bruns T."/>
            <person name="Baldrian P."/>
            <person name="Vilgalys R."/>
            <person name="Dunand C."/>
            <person name="Henrissat B."/>
            <person name="Grigoriev I.V."/>
            <person name="Hibbett D."/>
            <person name="Nagy L.G."/>
            <person name="Martin F.M."/>
        </authorList>
    </citation>
    <scope>NUCLEOTIDE SEQUENCE</scope>
    <source>
        <strain evidence="1">P2</strain>
    </source>
</reference>
<comment type="caution">
    <text evidence="1">The sequence shown here is derived from an EMBL/GenBank/DDBJ whole genome shotgun (WGS) entry which is preliminary data.</text>
</comment>
<accession>A0ACB6ZXL3</accession>
<dbReference type="Proteomes" id="UP000886501">
    <property type="component" value="Unassembled WGS sequence"/>
</dbReference>
<sequence length="353" mass="39670">MHNPSIRVQFGQVDGPYTFSGFEDEIGQQLMDYISFRQGAYSSYHTADDHIQAFQETMARSAHYVQHELPTSVLRTRDDYQSTLELALREWTGYGTPENRDSALERWSFLASSAANIPRRIKAQAHSCLAVDPESWNIDSVYRAGSNANEAISLGLISPGALRAGFSIEHLGFRRPGDNRFPGLDTDRFERLIELWEAIDIRTAEMDRATAKRDAKISKAPLKYVCSAEDCGIQATKKSGLLRCGGKCPAMFKPSYCSKECQKMDWKRHKPFCKAGAAKSSVHSLNTNNDTSEKTVQRSTTSEDMDSDKFEGRTPGHSIDVAMRDGGTMRLNSRTLGPKMMREFRKIAEDDNR</sequence>
<gene>
    <name evidence="1" type="ORF">BDM02DRAFT_3196715</name>
</gene>
<evidence type="ECO:0000313" key="2">
    <source>
        <dbReference type="Proteomes" id="UP000886501"/>
    </source>
</evidence>
<dbReference type="EMBL" id="MU117961">
    <property type="protein sequence ID" value="KAF9654422.1"/>
    <property type="molecule type" value="Genomic_DNA"/>
</dbReference>
<name>A0ACB6ZXL3_THEGA</name>
<reference evidence="1" key="1">
    <citation type="submission" date="2019-10" db="EMBL/GenBank/DDBJ databases">
        <authorList>
            <consortium name="DOE Joint Genome Institute"/>
            <person name="Kuo A."/>
            <person name="Miyauchi S."/>
            <person name="Kiss E."/>
            <person name="Drula E."/>
            <person name="Kohler A."/>
            <person name="Sanchez-Garcia M."/>
            <person name="Andreopoulos B."/>
            <person name="Barry K.W."/>
            <person name="Bonito G."/>
            <person name="Buee M."/>
            <person name="Carver A."/>
            <person name="Chen C."/>
            <person name="Cichocki N."/>
            <person name="Clum A."/>
            <person name="Culley D."/>
            <person name="Crous P.W."/>
            <person name="Fauchery L."/>
            <person name="Girlanda M."/>
            <person name="Hayes R."/>
            <person name="Keri Z."/>
            <person name="Labutti K."/>
            <person name="Lipzen A."/>
            <person name="Lombard V."/>
            <person name="Magnuson J."/>
            <person name="Maillard F."/>
            <person name="Morin E."/>
            <person name="Murat C."/>
            <person name="Nolan M."/>
            <person name="Ohm R."/>
            <person name="Pangilinan J."/>
            <person name="Pereira M."/>
            <person name="Perotto S."/>
            <person name="Peter M."/>
            <person name="Riley R."/>
            <person name="Sitrit Y."/>
            <person name="Stielow B."/>
            <person name="Szollosi G."/>
            <person name="Zifcakova L."/>
            <person name="Stursova M."/>
            <person name="Spatafora J.W."/>
            <person name="Tedersoo L."/>
            <person name="Vaario L.-M."/>
            <person name="Yamada A."/>
            <person name="Yan M."/>
            <person name="Wang P."/>
            <person name="Xu J."/>
            <person name="Bruns T."/>
            <person name="Baldrian P."/>
            <person name="Vilgalys R."/>
            <person name="Henrissat B."/>
            <person name="Grigoriev I.V."/>
            <person name="Hibbett D."/>
            <person name="Nagy L.G."/>
            <person name="Martin F.M."/>
        </authorList>
    </citation>
    <scope>NUCLEOTIDE SEQUENCE</scope>
    <source>
        <strain evidence="1">P2</strain>
    </source>
</reference>
<organism evidence="1 2">
    <name type="scientific">Thelephora ganbajun</name>
    <name type="common">Ganba fungus</name>
    <dbReference type="NCBI Taxonomy" id="370292"/>
    <lineage>
        <taxon>Eukaryota</taxon>
        <taxon>Fungi</taxon>
        <taxon>Dikarya</taxon>
        <taxon>Basidiomycota</taxon>
        <taxon>Agaricomycotina</taxon>
        <taxon>Agaricomycetes</taxon>
        <taxon>Thelephorales</taxon>
        <taxon>Thelephoraceae</taxon>
        <taxon>Thelephora</taxon>
    </lineage>
</organism>
<keyword evidence="2" id="KW-1185">Reference proteome</keyword>
<proteinExistence type="predicted"/>